<reference evidence="2 3" key="1">
    <citation type="journal article" date="2019" name="Sci. Rep.">
        <title>A high-quality genome of Eragrostis curvula grass provides insights into Poaceae evolution and supports new strategies to enhance forage quality.</title>
        <authorList>
            <person name="Carballo J."/>
            <person name="Santos B.A.C.M."/>
            <person name="Zappacosta D."/>
            <person name="Garbus I."/>
            <person name="Selva J.P."/>
            <person name="Gallo C.A."/>
            <person name="Diaz A."/>
            <person name="Albertini E."/>
            <person name="Caccamo M."/>
            <person name="Echenique V."/>
        </authorList>
    </citation>
    <scope>NUCLEOTIDE SEQUENCE [LARGE SCALE GENOMIC DNA]</scope>
    <source>
        <strain evidence="3">cv. Victoria</strain>
        <tissue evidence="2">Leaf</tissue>
    </source>
</reference>
<dbReference type="EMBL" id="RWGY01000004">
    <property type="protein sequence ID" value="TVU44705.1"/>
    <property type="molecule type" value="Genomic_DNA"/>
</dbReference>
<dbReference type="PANTHER" id="PTHR33065">
    <property type="entry name" value="OS07G0486400 PROTEIN"/>
    <property type="match status" value="1"/>
</dbReference>
<accession>A0A5J9W9Y9</accession>
<dbReference type="OrthoDB" id="642104at2759"/>
<organism evidence="2 3">
    <name type="scientific">Eragrostis curvula</name>
    <name type="common">weeping love grass</name>
    <dbReference type="NCBI Taxonomy" id="38414"/>
    <lineage>
        <taxon>Eukaryota</taxon>
        <taxon>Viridiplantae</taxon>
        <taxon>Streptophyta</taxon>
        <taxon>Embryophyta</taxon>
        <taxon>Tracheophyta</taxon>
        <taxon>Spermatophyta</taxon>
        <taxon>Magnoliopsida</taxon>
        <taxon>Liliopsida</taxon>
        <taxon>Poales</taxon>
        <taxon>Poaceae</taxon>
        <taxon>PACMAD clade</taxon>
        <taxon>Chloridoideae</taxon>
        <taxon>Eragrostideae</taxon>
        <taxon>Eragrostidinae</taxon>
        <taxon>Eragrostis</taxon>
    </lineage>
</organism>
<name>A0A5J9W9Y9_9POAL</name>
<sequence>MQSLLRSTLRLCRRPSVFPGPTVQRDPPLKSAASALPDKLLDRLSRFAYEPWNAQLGIGVGSEKKVKLDGTIKVMDVAETSKEIKDGYANYFKVTDDIWPATICQGSSHRDGSIYTGNWEEAYSMDIADRDETVLERRKKLSTNFDCYPDQETCICHGPDDMIQIFSLSLAKTPINSGPIQLYGYMAARDDIDGKLNYVFNHSRDDPVIVQQGSLLEMTGPKRGIVMVADLLFEFDMRIKTGEKEEDDIQLIDGVTHYNDRMTPLPITVRISGKCGGAVDMSFSLVQSAVEAVIEVVILEVKSTFDLCLSSIVYVADLCKAVKLFHGAACDMA</sequence>
<proteinExistence type="predicted"/>
<dbReference type="PANTHER" id="PTHR33065:SF88">
    <property type="entry name" value="OS11G0104220 PROTEIN"/>
    <property type="match status" value="1"/>
</dbReference>
<feature type="non-terminal residue" evidence="2">
    <location>
        <position position="1"/>
    </location>
</feature>
<dbReference type="InterPro" id="IPR046533">
    <property type="entry name" value="DUF6598"/>
</dbReference>
<gene>
    <name evidence="2" type="ORF">EJB05_04156</name>
</gene>
<dbReference type="Gramene" id="TVU44705">
    <property type="protein sequence ID" value="TVU44705"/>
    <property type="gene ID" value="EJB05_04156"/>
</dbReference>
<comment type="caution">
    <text evidence="2">The sequence shown here is derived from an EMBL/GenBank/DDBJ whole genome shotgun (WGS) entry which is preliminary data.</text>
</comment>
<evidence type="ECO:0000313" key="2">
    <source>
        <dbReference type="EMBL" id="TVU44705.1"/>
    </source>
</evidence>
<feature type="domain" description="DUF6598" evidence="1">
    <location>
        <begin position="162"/>
        <end position="332"/>
    </location>
</feature>
<evidence type="ECO:0000313" key="3">
    <source>
        <dbReference type="Proteomes" id="UP000324897"/>
    </source>
</evidence>
<dbReference type="Pfam" id="PF20241">
    <property type="entry name" value="DUF6598"/>
    <property type="match status" value="1"/>
</dbReference>
<protein>
    <recommendedName>
        <fullName evidence="1">DUF6598 domain-containing protein</fullName>
    </recommendedName>
</protein>
<evidence type="ECO:0000259" key="1">
    <source>
        <dbReference type="Pfam" id="PF20241"/>
    </source>
</evidence>
<dbReference type="AlphaFoldDB" id="A0A5J9W9Y9"/>
<dbReference type="Proteomes" id="UP000324897">
    <property type="component" value="Chromosome 5"/>
</dbReference>
<keyword evidence="3" id="KW-1185">Reference proteome</keyword>